<dbReference type="Proteomes" id="UP000596660">
    <property type="component" value="Unplaced"/>
</dbReference>
<organism evidence="1 2">
    <name type="scientific">Chenopodium quinoa</name>
    <name type="common">Quinoa</name>
    <dbReference type="NCBI Taxonomy" id="63459"/>
    <lineage>
        <taxon>Eukaryota</taxon>
        <taxon>Viridiplantae</taxon>
        <taxon>Streptophyta</taxon>
        <taxon>Embryophyta</taxon>
        <taxon>Tracheophyta</taxon>
        <taxon>Spermatophyta</taxon>
        <taxon>Magnoliopsida</taxon>
        <taxon>eudicotyledons</taxon>
        <taxon>Gunneridae</taxon>
        <taxon>Pentapetalae</taxon>
        <taxon>Caryophyllales</taxon>
        <taxon>Chenopodiaceae</taxon>
        <taxon>Chenopodioideae</taxon>
        <taxon>Atripliceae</taxon>
        <taxon>Chenopodium</taxon>
    </lineage>
</organism>
<dbReference type="InterPro" id="IPR010775">
    <property type="entry name" value="DUF1365"/>
</dbReference>
<reference evidence="1" key="2">
    <citation type="submission" date="2021-03" db="UniProtKB">
        <authorList>
            <consortium name="EnsemblPlants"/>
        </authorList>
    </citation>
    <scope>IDENTIFICATION</scope>
</reference>
<dbReference type="PANTHER" id="PTHR33973">
    <property type="entry name" value="OS07G0153300 PROTEIN"/>
    <property type="match status" value="1"/>
</dbReference>
<evidence type="ECO:0008006" key="3">
    <source>
        <dbReference type="Google" id="ProtNLM"/>
    </source>
</evidence>
<accession>A0A803KUL7</accession>
<dbReference type="Pfam" id="PF07103">
    <property type="entry name" value="DUF1365"/>
    <property type="match status" value="2"/>
</dbReference>
<evidence type="ECO:0000313" key="2">
    <source>
        <dbReference type="Proteomes" id="UP000596660"/>
    </source>
</evidence>
<protein>
    <recommendedName>
        <fullName evidence="3">DUF1365 domain-containing protein</fullName>
    </recommendedName>
</protein>
<name>A0A803KUL7_CHEQI</name>
<dbReference type="Gramene" id="AUR62002725-RA">
    <property type="protein sequence ID" value="AUR62002725-RA:cds"/>
    <property type="gene ID" value="AUR62002725"/>
</dbReference>
<dbReference type="PANTHER" id="PTHR33973:SF4">
    <property type="entry name" value="OS07G0153300 PROTEIN"/>
    <property type="match status" value="1"/>
</dbReference>
<reference evidence="1" key="1">
    <citation type="journal article" date="2017" name="Nature">
        <title>The genome of Chenopodium quinoa.</title>
        <authorList>
            <person name="Jarvis D.E."/>
            <person name="Ho Y.S."/>
            <person name="Lightfoot D.J."/>
            <person name="Schmoeckel S.M."/>
            <person name="Li B."/>
            <person name="Borm T.J.A."/>
            <person name="Ohyanagi H."/>
            <person name="Mineta K."/>
            <person name="Michell C.T."/>
            <person name="Saber N."/>
            <person name="Kharbatia N.M."/>
            <person name="Rupper R.R."/>
            <person name="Sharp A.R."/>
            <person name="Dally N."/>
            <person name="Boughton B.A."/>
            <person name="Woo Y.H."/>
            <person name="Gao G."/>
            <person name="Schijlen E.G.W.M."/>
            <person name="Guo X."/>
            <person name="Momin A.A."/>
            <person name="Negrao S."/>
            <person name="Al-Babili S."/>
            <person name="Gehring C."/>
            <person name="Roessner U."/>
            <person name="Jung C."/>
            <person name="Murphy K."/>
            <person name="Arold S.T."/>
            <person name="Gojobori T."/>
            <person name="van der Linden C.G."/>
            <person name="van Loo E.N."/>
            <person name="Jellen E.N."/>
            <person name="Maughan P.J."/>
            <person name="Tester M."/>
        </authorList>
    </citation>
    <scope>NUCLEOTIDE SEQUENCE [LARGE SCALE GENOMIC DNA]</scope>
    <source>
        <strain evidence="1">cv. PI 614886</strain>
    </source>
</reference>
<proteinExistence type="predicted"/>
<sequence length="183" mass="21297">MTTTSFFYEGVVWHERRCPVHHSFKYNVRYALIHLDVSPLSPSSNHLSACEAQNIDGTTGPVPFTQQFVLDDVHWQSYISGLDMQGSWKIKAIAPGNDWSVVISVQHPVLGEHYCAILRAQRVSSSKVVDQLFFFWLMPHKVAVWIYWHALKLWWKSVSFVQYPRYNNPAYREEAVSRDKQLN</sequence>
<keyword evidence="2" id="KW-1185">Reference proteome</keyword>
<evidence type="ECO:0000313" key="1">
    <source>
        <dbReference type="EnsemblPlants" id="AUR62002725-RA:cds"/>
    </source>
</evidence>
<dbReference type="AlphaFoldDB" id="A0A803KUL7"/>
<dbReference type="EnsemblPlants" id="AUR62002725-RA">
    <property type="protein sequence ID" value="AUR62002725-RA:cds"/>
    <property type="gene ID" value="AUR62002725"/>
</dbReference>